<keyword evidence="1 6" id="KW-0597">Phosphoprotein</keyword>
<protein>
    <submittedName>
        <fullName evidence="10">DNA-binding response regulator, OmpR family, contains REC and winged-helix (WHTH) domain</fullName>
    </submittedName>
</protein>
<dbReference type="PANTHER" id="PTHR48111:SF22">
    <property type="entry name" value="REGULATOR OF RPOS"/>
    <property type="match status" value="1"/>
</dbReference>
<evidence type="ECO:0000259" key="8">
    <source>
        <dbReference type="PROSITE" id="PS50110"/>
    </source>
</evidence>
<proteinExistence type="predicted"/>
<dbReference type="InterPro" id="IPR016032">
    <property type="entry name" value="Sig_transdc_resp-reg_C-effctor"/>
</dbReference>
<accession>A0A1H3N6V4</accession>
<dbReference type="Gene3D" id="1.10.10.10">
    <property type="entry name" value="Winged helix-like DNA-binding domain superfamily/Winged helix DNA-binding domain"/>
    <property type="match status" value="1"/>
</dbReference>
<feature type="modified residue" description="4-aspartylphosphate" evidence="6">
    <location>
        <position position="64"/>
    </location>
</feature>
<keyword evidence="3" id="KW-0805">Transcription regulation</keyword>
<evidence type="ECO:0000256" key="3">
    <source>
        <dbReference type="ARBA" id="ARBA00023015"/>
    </source>
</evidence>
<dbReference type="RefSeq" id="WP_019597038.1">
    <property type="nucleotide sequence ID" value="NZ_FNQC01000003.1"/>
</dbReference>
<dbReference type="InterPro" id="IPR011006">
    <property type="entry name" value="CheY-like_superfamily"/>
</dbReference>
<dbReference type="InterPro" id="IPR036388">
    <property type="entry name" value="WH-like_DNA-bd_sf"/>
</dbReference>
<evidence type="ECO:0000313" key="11">
    <source>
        <dbReference type="Proteomes" id="UP000199663"/>
    </source>
</evidence>
<comment type="caution">
    <text evidence="10">The sequence shown here is derived from an EMBL/GenBank/DDBJ whole genome shotgun (WGS) entry which is preliminary data.</text>
</comment>
<evidence type="ECO:0000256" key="5">
    <source>
        <dbReference type="ARBA" id="ARBA00023163"/>
    </source>
</evidence>
<dbReference type="SUPFAM" id="SSF52172">
    <property type="entry name" value="CheY-like"/>
    <property type="match status" value="1"/>
</dbReference>
<dbReference type="GO" id="GO:0003677">
    <property type="term" value="F:DNA binding"/>
    <property type="evidence" value="ECO:0007669"/>
    <property type="project" value="UniProtKB-KW"/>
</dbReference>
<evidence type="ECO:0000256" key="4">
    <source>
        <dbReference type="ARBA" id="ARBA00023125"/>
    </source>
</evidence>
<feature type="DNA-binding region" description="OmpR/PhoB-type" evidence="7">
    <location>
        <begin position="142"/>
        <end position="240"/>
    </location>
</feature>
<dbReference type="Gene3D" id="3.40.50.2300">
    <property type="match status" value="1"/>
</dbReference>
<organism evidence="10 11">
    <name type="scientific">Rhodonellum ikkaensis</name>
    <dbReference type="NCBI Taxonomy" id="336829"/>
    <lineage>
        <taxon>Bacteria</taxon>
        <taxon>Pseudomonadati</taxon>
        <taxon>Bacteroidota</taxon>
        <taxon>Cytophagia</taxon>
        <taxon>Cytophagales</taxon>
        <taxon>Cytophagaceae</taxon>
        <taxon>Rhodonellum</taxon>
    </lineage>
</organism>
<feature type="domain" description="Response regulatory" evidence="8">
    <location>
        <begin position="15"/>
        <end position="129"/>
    </location>
</feature>
<feature type="domain" description="OmpR/PhoB-type" evidence="9">
    <location>
        <begin position="142"/>
        <end position="240"/>
    </location>
</feature>
<dbReference type="PROSITE" id="PS51755">
    <property type="entry name" value="OMPR_PHOB"/>
    <property type="match status" value="1"/>
</dbReference>
<keyword evidence="2" id="KW-0902">Two-component regulatory system</keyword>
<sequence length="247" mass="28453">MLTLQFTHWNQDLKRILLVEDDPALNRNIKDALMEEQMKVETVFDGLLASKMLRKSNYDCVLLDINLPYKNGYDLCQEFRKYNKETPVLMLTAFDEIEDKVLGYESGADDYLTKPFFMKELVLKINSLIKRRSTNINAAKVSQTIIMGDLIIQTEIKKVTRQGIEIQLTPREYQILLRLVLSRGELVAKKSLISEIWGTSFDANSNTIEVYINFLRKKVDKPFGQNSIKTKIGFGYFFEDNTGTIAG</sequence>
<evidence type="ECO:0000256" key="1">
    <source>
        <dbReference type="ARBA" id="ARBA00022553"/>
    </source>
</evidence>
<dbReference type="CDD" id="cd17574">
    <property type="entry name" value="REC_OmpR"/>
    <property type="match status" value="1"/>
</dbReference>
<dbReference type="PANTHER" id="PTHR48111">
    <property type="entry name" value="REGULATOR OF RPOS"/>
    <property type="match status" value="1"/>
</dbReference>
<name>A0A1H3N6V4_9BACT</name>
<dbReference type="SMART" id="SM00448">
    <property type="entry name" value="REC"/>
    <property type="match status" value="1"/>
</dbReference>
<reference evidence="10 11" key="1">
    <citation type="submission" date="2016-10" db="EMBL/GenBank/DDBJ databases">
        <authorList>
            <person name="Varghese N."/>
            <person name="Submissions S."/>
        </authorList>
    </citation>
    <scope>NUCLEOTIDE SEQUENCE [LARGE SCALE GENOMIC DNA]</scope>
    <source>
        <strain evidence="10 11">DSM 17997</strain>
    </source>
</reference>
<evidence type="ECO:0000256" key="7">
    <source>
        <dbReference type="PROSITE-ProRule" id="PRU01091"/>
    </source>
</evidence>
<dbReference type="SUPFAM" id="SSF46894">
    <property type="entry name" value="C-terminal effector domain of the bipartite response regulators"/>
    <property type="match status" value="1"/>
</dbReference>
<dbReference type="Gene3D" id="6.10.250.690">
    <property type="match status" value="1"/>
</dbReference>
<dbReference type="Pfam" id="PF00486">
    <property type="entry name" value="Trans_reg_C"/>
    <property type="match status" value="1"/>
</dbReference>
<dbReference type="CDD" id="cd00383">
    <property type="entry name" value="trans_reg_C"/>
    <property type="match status" value="1"/>
</dbReference>
<keyword evidence="11" id="KW-1185">Reference proteome</keyword>
<keyword evidence="4 7" id="KW-0238">DNA-binding</keyword>
<dbReference type="InterPro" id="IPR001789">
    <property type="entry name" value="Sig_transdc_resp-reg_receiver"/>
</dbReference>
<dbReference type="EMBL" id="FNQC01000003">
    <property type="protein sequence ID" value="SDY83949.1"/>
    <property type="molecule type" value="Genomic_DNA"/>
</dbReference>
<evidence type="ECO:0000256" key="2">
    <source>
        <dbReference type="ARBA" id="ARBA00023012"/>
    </source>
</evidence>
<evidence type="ECO:0000256" key="6">
    <source>
        <dbReference type="PROSITE-ProRule" id="PRU00169"/>
    </source>
</evidence>
<evidence type="ECO:0000259" key="9">
    <source>
        <dbReference type="PROSITE" id="PS51755"/>
    </source>
</evidence>
<dbReference type="InterPro" id="IPR039420">
    <property type="entry name" value="WalR-like"/>
</dbReference>
<dbReference type="InterPro" id="IPR001867">
    <property type="entry name" value="OmpR/PhoB-type_DNA-bd"/>
</dbReference>
<dbReference type="Pfam" id="PF00072">
    <property type="entry name" value="Response_reg"/>
    <property type="match status" value="1"/>
</dbReference>
<keyword evidence="5" id="KW-0804">Transcription</keyword>
<dbReference type="SMART" id="SM00862">
    <property type="entry name" value="Trans_reg_C"/>
    <property type="match status" value="1"/>
</dbReference>
<gene>
    <name evidence="10" type="ORF">SAMN05444412_10399</name>
</gene>
<dbReference type="Proteomes" id="UP000199663">
    <property type="component" value="Unassembled WGS sequence"/>
</dbReference>
<evidence type="ECO:0000313" key="10">
    <source>
        <dbReference type="EMBL" id="SDY83949.1"/>
    </source>
</evidence>
<dbReference type="PROSITE" id="PS50110">
    <property type="entry name" value="RESPONSE_REGULATORY"/>
    <property type="match status" value="1"/>
</dbReference>